<reference evidence="2" key="1">
    <citation type="submission" date="2021-06" db="EMBL/GenBank/DDBJ databases">
        <title>Parelaphostrongylus tenuis whole genome reference sequence.</title>
        <authorList>
            <person name="Garwood T.J."/>
            <person name="Larsen P.A."/>
            <person name="Fountain-Jones N.M."/>
            <person name="Garbe J.R."/>
            <person name="Macchietto M.G."/>
            <person name="Kania S.A."/>
            <person name="Gerhold R.W."/>
            <person name="Richards J.E."/>
            <person name="Wolf T.M."/>
        </authorList>
    </citation>
    <scope>NUCLEOTIDE SEQUENCE</scope>
    <source>
        <strain evidence="2">MNPRO001-30</strain>
        <tissue evidence="2">Meninges</tissue>
    </source>
</reference>
<accession>A0AAD5R7Q1</accession>
<organism evidence="2 3">
    <name type="scientific">Parelaphostrongylus tenuis</name>
    <name type="common">Meningeal worm</name>
    <dbReference type="NCBI Taxonomy" id="148309"/>
    <lineage>
        <taxon>Eukaryota</taxon>
        <taxon>Metazoa</taxon>
        <taxon>Ecdysozoa</taxon>
        <taxon>Nematoda</taxon>
        <taxon>Chromadorea</taxon>
        <taxon>Rhabditida</taxon>
        <taxon>Rhabditina</taxon>
        <taxon>Rhabditomorpha</taxon>
        <taxon>Strongyloidea</taxon>
        <taxon>Metastrongylidae</taxon>
        <taxon>Parelaphostrongylus</taxon>
    </lineage>
</organism>
<dbReference type="Proteomes" id="UP001196413">
    <property type="component" value="Unassembled WGS sequence"/>
</dbReference>
<gene>
    <name evidence="2" type="ORF">KIN20_033105</name>
</gene>
<evidence type="ECO:0000256" key="1">
    <source>
        <dbReference type="SAM" id="MobiDB-lite"/>
    </source>
</evidence>
<feature type="compositionally biased region" description="Polar residues" evidence="1">
    <location>
        <begin position="21"/>
        <end position="43"/>
    </location>
</feature>
<protein>
    <submittedName>
        <fullName evidence="2">Uncharacterized protein</fullName>
    </submittedName>
</protein>
<name>A0AAD5R7Q1_PARTN</name>
<evidence type="ECO:0000313" key="3">
    <source>
        <dbReference type="Proteomes" id="UP001196413"/>
    </source>
</evidence>
<proteinExistence type="predicted"/>
<feature type="region of interest" description="Disordered" evidence="1">
    <location>
        <begin position="1"/>
        <end position="45"/>
    </location>
</feature>
<evidence type="ECO:0000313" key="2">
    <source>
        <dbReference type="EMBL" id="KAJ1371202.1"/>
    </source>
</evidence>
<comment type="caution">
    <text evidence="2">The sequence shown here is derived from an EMBL/GenBank/DDBJ whole genome shotgun (WGS) entry which is preliminary data.</text>
</comment>
<sequence>MEANRLLVSQQHQPKKPAVLRTSQAKTGKFNSQPQKANSLQGQQHEDHLAIDQLSHN</sequence>
<dbReference type="AlphaFoldDB" id="A0AAD5R7Q1"/>
<dbReference type="EMBL" id="JAHQIW010006932">
    <property type="protein sequence ID" value="KAJ1371202.1"/>
    <property type="molecule type" value="Genomic_DNA"/>
</dbReference>
<keyword evidence="3" id="KW-1185">Reference proteome</keyword>